<keyword evidence="4" id="KW-0732">Signal</keyword>
<keyword evidence="3" id="KW-1133">Transmembrane helix</keyword>
<feature type="coiled-coil region" evidence="1">
    <location>
        <begin position="829"/>
        <end position="863"/>
    </location>
</feature>
<keyword evidence="3" id="KW-0472">Membrane</keyword>
<gene>
    <name evidence="5" type="ORF">C1SCF055_LOCUS23659</name>
</gene>
<feature type="transmembrane region" description="Helical" evidence="3">
    <location>
        <begin position="213"/>
        <end position="234"/>
    </location>
</feature>
<evidence type="ECO:0000256" key="1">
    <source>
        <dbReference type="SAM" id="Coils"/>
    </source>
</evidence>
<evidence type="ECO:0000256" key="2">
    <source>
        <dbReference type="SAM" id="MobiDB-lite"/>
    </source>
</evidence>
<feature type="coiled-coil region" evidence="1">
    <location>
        <begin position="603"/>
        <end position="792"/>
    </location>
</feature>
<dbReference type="EMBL" id="CAMXCT030002313">
    <property type="protein sequence ID" value="CAL4784571.1"/>
    <property type="molecule type" value="Genomic_DNA"/>
</dbReference>
<accession>A0A9P1CS13</accession>
<keyword evidence="1" id="KW-0175">Coiled coil</keyword>
<name>A0A9P1CS13_9DINO</name>
<feature type="transmembrane region" description="Helical" evidence="3">
    <location>
        <begin position="240"/>
        <end position="260"/>
    </location>
</feature>
<comment type="caution">
    <text evidence="5">The sequence shown here is derived from an EMBL/GenBank/DDBJ whole genome shotgun (WGS) entry which is preliminary data.</text>
</comment>
<feature type="region of interest" description="Disordered" evidence="2">
    <location>
        <begin position="379"/>
        <end position="398"/>
    </location>
</feature>
<dbReference type="OrthoDB" id="419860at2759"/>
<feature type="region of interest" description="Disordered" evidence="2">
    <location>
        <begin position="978"/>
        <end position="998"/>
    </location>
</feature>
<dbReference type="EMBL" id="CAMXCT010002313">
    <property type="protein sequence ID" value="CAI3997259.1"/>
    <property type="molecule type" value="Genomic_DNA"/>
</dbReference>
<dbReference type="Proteomes" id="UP001152797">
    <property type="component" value="Unassembled WGS sequence"/>
</dbReference>
<feature type="transmembrane region" description="Helical" evidence="3">
    <location>
        <begin position="436"/>
        <end position="456"/>
    </location>
</feature>
<feature type="signal peptide" evidence="4">
    <location>
        <begin position="1"/>
        <end position="23"/>
    </location>
</feature>
<keyword evidence="3" id="KW-0812">Transmembrane</keyword>
<proteinExistence type="predicted"/>
<feature type="transmembrane region" description="Helical" evidence="3">
    <location>
        <begin position="141"/>
        <end position="166"/>
    </location>
</feature>
<dbReference type="PANTHER" id="PTHR45615:SF80">
    <property type="entry name" value="GRIP DOMAIN-CONTAINING PROTEIN"/>
    <property type="match status" value="1"/>
</dbReference>
<reference evidence="6" key="2">
    <citation type="submission" date="2024-04" db="EMBL/GenBank/DDBJ databases">
        <authorList>
            <person name="Chen Y."/>
            <person name="Shah S."/>
            <person name="Dougan E. K."/>
            <person name="Thang M."/>
            <person name="Chan C."/>
        </authorList>
    </citation>
    <scope>NUCLEOTIDE SEQUENCE [LARGE SCALE GENOMIC DNA]</scope>
</reference>
<evidence type="ECO:0000256" key="3">
    <source>
        <dbReference type="SAM" id="Phobius"/>
    </source>
</evidence>
<feature type="compositionally biased region" description="Polar residues" evidence="2">
    <location>
        <begin position="983"/>
        <end position="998"/>
    </location>
</feature>
<sequence>MLVFLRRSFFLISLLVLLHPIAASLTEHDDLQAAEFVEISQVEVQEQVQRSENMCISMMLLGCMTFMMSNFYLVNHHDEDIRRISWEVISSTVSIFSAVLLFQAPSCVGPLLPISRRATSVRVLQACNKVLEYYVLEGMWIWYQLLVDMAHMLLWFVALQVVLAYLSGAMGEHIEVSSTRNSLNSASAATPIRRMARVDSANMHMEAVKINTVCWATLLGHVTGFAAINAWGTLQQAAPRILPCSFLVPALAFAGIFCIYQATEKLRKKWTDMDGEEDEFEKLWAEEVAETEDDVMSLAVSFLLVQALRFLISGHLPDTEGNDPPGLKQSNLSCELLFLAALAFGCFDVVQISVRKCFESGSNGQEDGDVADRVAGDVEATPASQTSRRSHSFNPLDKEHRWSTWGRDIFAMSTAWCLHFAVDWCLSANLNWDGALLAVLCALVVTFLAIIVIFVLDKLADMDFTDDEVDSSLRALIQSLGILIGFSWERSFDEAVGGLAEGHVLGLPPPVLTLLLALGLAGAVMPAWKWYILPVVESQKEETHKRHEEHIQAAVSSNELKLPLLKEETHERHEEHIQAAVSSNELKLPLLKDSSVQEDGRKKAEANSAVADLQKRLKAANQTIEDMKTKLAAKDLEGREAEKRYSELESALAIAKKGAIEEAKAMSQLQTELQEKEERLQEYVVKLKSSEDSVKTASDELARLRNLQGAAESALLHQAKVENADLGQKVSQLQEELIKVRAAAEQSKALGSLFEEKAKEEAGRSAKLEEQLRNCNSKLNELQAEKNAELDRMAAIATDTEFRLRQVQATAEEEQASSKVTASNLKVSLAKANEKADNTISQLAAIEKENQTLREEVTRLRASQSTPLMATAPAAPCRGHLTPQPGYGAGQWSAPFAAQEMRSPPVTVQRQASVPQSQQPQTFQPAAFASPALRLAQSAATPSTRPVQSVQQGYFPGIPDRDQGRLFVAQEPTRVTLCRGANSPGQFRHSATQGRPNM</sequence>
<feature type="transmembrane region" description="Helical" evidence="3">
    <location>
        <begin position="56"/>
        <end position="74"/>
    </location>
</feature>
<feature type="transmembrane region" description="Helical" evidence="3">
    <location>
        <begin position="86"/>
        <end position="104"/>
    </location>
</feature>
<evidence type="ECO:0000256" key="4">
    <source>
        <dbReference type="SAM" id="SignalP"/>
    </source>
</evidence>
<reference evidence="5" key="1">
    <citation type="submission" date="2022-10" db="EMBL/GenBank/DDBJ databases">
        <authorList>
            <person name="Chen Y."/>
            <person name="Dougan E. K."/>
            <person name="Chan C."/>
            <person name="Rhodes N."/>
            <person name="Thang M."/>
        </authorList>
    </citation>
    <scope>NUCLEOTIDE SEQUENCE</scope>
</reference>
<protein>
    <submittedName>
        <fullName evidence="5">Uncharacterized protein</fullName>
    </submittedName>
</protein>
<keyword evidence="7" id="KW-1185">Reference proteome</keyword>
<evidence type="ECO:0000313" key="7">
    <source>
        <dbReference type="Proteomes" id="UP001152797"/>
    </source>
</evidence>
<dbReference type="AlphaFoldDB" id="A0A9P1CS13"/>
<dbReference type="PANTHER" id="PTHR45615">
    <property type="entry name" value="MYOSIN HEAVY CHAIN, NON-MUSCLE"/>
    <property type="match status" value="1"/>
</dbReference>
<organism evidence="5">
    <name type="scientific">Cladocopium goreaui</name>
    <dbReference type="NCBI Taxonomy" id="2562237"/>
    <lineage>
        <taxon>Eukaryota</taxon>
        <taxon>Sar</taxon>
        <taxon>Alveolata</taxon>
        <taxon>Dinophyceae</taxon>
        <taxon>Suessiales</taxon>
        <taxon>Symbiodiniaceae</taxon>
        <taxon>Cladocopium</taxon>
    </lineage>
</organism>
<evidence type="ECO:0000313" key="6">
    <source>
        <dbReference type="EMBL" id="CAL1150634.1"/>
    </source>
</evidence>
<feature type="chain" id="PRO_5043270809" evidence="4">
    <location>
        <begin position="24"/>
        <end position="998"/>
    </location>
</feature>
<dbReference type="EMBL" id="CAMXCT020002313">
    <property type="protein sequence ID" value="CAL1150634.1"/>
    <property type="molecule type" value="Genomic_DNA"/>
</dbReference>
<evidence type="ECO:0000313" key="5">
    <source>
        <dbReference type="EMBL" id="CAI3997259.1"/>
    </source>
</evidence>